<evidence type="ECO:0000256" key="1">
    <source>
        <dbReference type="SAM" id="Phobius"/>
    </source>
</evidence>
<keyword evidence="1" id="KW-0812">Transmembrane</keyword>
<evidence type="ECO:0000256" key="2">
    <source>
        <dbReference type="SAM" id="SignalP"/>
    </source>
</evidence>
<proteinExistence type="predicted"/>
<dbReference type="Proteomes" id="UP000756346">
    <property type="component" value="Unassembled WGS sequence"/>
</dbReference>
<dbReference type="GeneID" id="70178161"/>
<dbReference type="AlphaFoldDB" id="A0A9P8Y0P9"/>
<keyword evidence="1" id="KW-0472">Membrane</keyword>
<gene>
    <name evidence="3" type="ORF">B0I36DRAFT_157725</name>
</gene>
<evidence type="ECO:0000313" key="4">
    <source>
        <dbReference type="Proteomes" id="UP000756346"/>
    </source>
</evidence>
<feature type="transmembrane region" description="Helical" evidence="1">
    <location>
        <begin position="262"/>
        <end position="286"/>
    </location>
</feature>
<dbReference type="OrthoDB" id="4225365at2759"/>
<comment type="caution">
    <text evidence="3">The sequence shown here is derived from an EMBL/GenBank/DDBJ whole genome shotgun (WGS) entry which is preliminary data.</text>
</comment>
<reference evidence="3" key="1">
    <citation type="journal article" date="2021" name="Nat. Commun.">
        <title>Genetic determinants of endophytism in the Arabidopsis root mycobiome.</title>
        <authorList>
            <person name="Mesny F."/>
            <person name="Miyauchi S."/>
            <person name="Thiergart T."/>
            <person name="Pickel B."/>
            <person name="Atanasova L."/>
            <person name="Karlsson M."/>
            <person name="Huettel B."/>
            <person name="Barry K.W."/>
            <person name="Haridas S."/>
            <person name="Chen C."/>
            <person name="Bauer D."/>
            <person name="Andreopoulos W."/>
            <person name="Pangilinan J."/>
            <person name="LaButti K."/>
            <person name="Riley R."/>
            <person name="Lipzen A."/>
            <person name="Clum A."/>
            <person name="Drula E."/>
            <person name="Henrissat B."/>
            <person name="Kohler A."/>
            <person name="Grigoriev I.V."/>
            <person name="Martin F.M."/>
            <person name="Hacquard S."/>
        </authorList>
    </citation>
    <scope>NUCLEOTIDE SEQUENCE</scope>
    <source>
        <strain evidence="3">MPI-CAGE-CH-0230</strain>
    </source>
</reference>
<sequence length="366" mass="40982">MPRITPLRVVSLLPLAWLSLITTWLVLPSPGFSQVARSTYVDSALRRGQTVTAAIPSRKHGKGLLIDWRLEADAETDSVLLHIGRRNPVNLTDAALRGAQHFSNADGPSQNDAADGQNVSVPFVSELTRADVRHGEEDDFYIMPWFAWTDKLLINYQFRHGTDTLELRMVVPEPRVVQIWRDVTVLHNLTSLADIKEFDRETGLLATFCNVPVAGFAGAHIRAAISNIRTTNLVGQLPSRTWPIRYIIAQPLYVPVFFPLNILRLFVIGPVSLSVFFAACLLAIFFKWQQAKRPPFREWIAQFASSVLCCRAQARKARRRGIWGPSGPVADEESGLLGKHPITTFTTPLNAVFKPTKSRPRIFEKA</sequence>
<feature type="chain" id="PRO_5040180522" evidence="2">
    <location>
        <begin position="29"/>
        <end position="366"/>
    </location>
</feature>
<dbReference type="EMBL" id="JAGTJQ010000008">
    <property type="protein sequence ID" value="KAH7026375.1"/>
    <property type="molecule type" value="Genomic_DNA"/>
</dbReference>
<name>A0A9P8Y0P9_9PEZI</name>
<accession>A0A9P8Y0P9</accession>
<organism evidence="3 4">
    <name type="scientific">Microdochium trichocladiopsis</name>
    <dbReference type="NCBI Taxonomy" id="1682393"/>
    <lineage>
        <taxon>Eukaryota</taxon>
        <taxon>Fungi</taxon>
        <taxon>Dikarya</taxon>
        <taxon>Ascomycota</taxon>
        <taxon>Pezizomycotina</taxon>
        <taxon>Sordariomycetes</taxon>
        <taxon>Xylariomycetidae</taxon>
        <taxon>Xylariales</taxon>
        <taxon>Microdochiaceae</taxon>
        <taxon>Microdochium</taxon>
    </lineage>
</organism>
<keyword evidence="1" id="KW-1133">Transmembrane helix</keyword>
<feature type="signal peptide" evidence="2">
    <location>
        <begin position="1"/>
        <end position="28"/>
    </location>
</feature>
<keyword evidence="2" id="KW-0732">Signal</keyword>
<dbReference type="RefSeq" id="XP_046009592.1">
    <property type="nucleotide sequence ID" value="XM_046148615.1"/>
</dbReference>
<keyword evidence="4" id="KW-1185">Reference proteome</keyword>
<evidence type="ECO:0000313" key="3">
    <source>
        <dbReference type="EMBL" id="KAH7026375.1"/>
    </source>
</evidence>
<protein>
    <submittedName>
        <fullName evidence="3">Uncharacterized protein</fullName>
    </submittedName>
</protein>